<sequence>MFSRPIHKFLNRLALVAALVAALAGCQQDGAGGTGSQELAQQLRQAVGILDSSLPDGAIKLEHRQVRSGMQNPDSPLLIIPITITEKRRFEKNHGRKWTPLDGLKDMEENGPPPNSVEVHEMTELWALFIDYDRKLDGQTIVFNWLYGLDNKPYAEPVSVTVRRHGDFPYPVAWSYCWSDPASGAQLVRGLGLRTLVNTSDWAASRCYGPRLVRVQDFKAMFKEKNGQLKVLPGETIMAESGVDLTEPGVQVVE</sequence>
<dbReference type="EMBL" id="CP002085">
    <property type="protein sequence ID" value="ADK86537.1"/>
    <property type="molecule type" value="Genomic_DNA"/>
</dbReference>
<dbReference type="RefSeq" id="WP_013259973.1">
    <property type="nucleotide sequence ID" value="NC_014365.1"/>
</dbReference>
<evidence type="ECO:0000313" key="2">
    <source>
        <dbReference type="EMBL" id="ADK86537.1"/>
    </source>
</evidence>
<proteinExistence type="predicted"/>
<dbReference type="AlphaFoldDB" id="E1QLV2"/>
<dbReference type="STRING" id="644282.Deba_3184"/>
<evidence type="ECO:0000313" key="3">
    <source>
        <dbReference type="Proteomes" id="UP000009047"/>
    </source>
</evidence>
<keyword evidence="1" id="KW-0732">Signal</keyword>
<dbReference type="KEGG" id="dbr:Deba_3184"/>
<feature type="signal peptide" evidence="1">
    <location>
        <begin position="1"/>
        <end position="24"/>
    </location>
</feature>
<evidence type="ECO:0000256" key="1">
    <source>
        <dbReference type="SAM" id="SignalP"/>
    </source>
</evidence>
<name>E1QLV2_DESB2</name>
<protein>
    <recommendedName>
        <fullName evidence="4">Lipoprotein</fullName>
    </recommendedName>
</protein>
<reference evidence="2 3" key="1">
    <citation type="journal article" date="2010" name="Stand. Genomic Sci.">
        <title>Complete genome sequence of Desulfarculus baarsii type strain (2st14).</title>
        <authorList>
            <person name="Sun H."/>
            <person name="Spring S."/>
            <person name="Lapidus A."/>
            <person name="Davenport K."/>
            <person name="Del Rio T.G."/>
            <person name="Tice H."/>
            <person name="Nolan M."/>
            <person name="Copeland A."/>
            <person name="Cheng J.F."/>
            <person name="Lucas S."/>
            <person name="Tapia R."/>
            <person name="Goodwin L."/>
            <person name="Pitluck S."/>
            <person name="Ivanova N."/>
            <person name="Pagani I."/>
            <person name="Mavromatis K."/>
            <person name="Ovchinnikova G."/>
            <person name="Pati A."/>
            <person name="Chen A."/>
            <person name="Palaniappan K."/>
            <person name="Hauser L."/>
            <person name="Chang Y.J."/>
            <person name="Jeffries C.D."/>
            <person name="Detter J.C."/>
            <person name="Han C."/>
            <person name="Rohde M."/>
            <person name="Brambilla E."/>
            <person name="Goker M."/>
            <person name="Woyke T."/>
            <person name="Bristow J."/>
            <person name="Eisen J.A."/>
            <person name="Markowitz V."/>
            <person name="Hugenholtz P."/>
            <person name="Kyrpides N.C."/>
            <person name="Klenk H.P."/>
            <person name="Land M."/>
        </authorList>
    </citation>
    <scope>NUCLEOTIDE SEQUENCE [LARGE SCALE GENOMIC DNA]</scope>
    <source>
        <strain evidence="3">ATCC 33931 / DSM 2075 / LMG 7858 / VKM B-1802 / 2st14</strain>
    </source>
</reference>
<dbReference type="Proteomes" id="UP000009047">
    <property type="component" value="Chromosome"/>
</dbReference>
<accession>E1QLV2</accession>
<dbReference type="HOGENOM" id="CLU_1092926_0_0_7"/>
<feature type="chain" id="PRO_5003150285" description="Lipoprotein" evidence="1">
    <location>
        <begin position="25"/>
        <end position="254"/>
    </location>
</feature>
<organism evidence="2 3">
    <name type="scientific">Desulfarculus baarsii (strain ATCC 33931 / DSM 2075 / LMG 7858 / VKM B-1802 / 2st14)</name>
    <dbReference type="NCBI Taxonomy" id="644282"/>
    <lineage>
        <taxon>Bacteria</taxon>
        <taxon>Pseudomonadati</taxon>
        <taxon>Thermodesulfobacteriota</taxon>
        <taxon>Desulfarculia</taxon>
        <taxon>Desulfarculales</taxon>
        <taxon>Desulfarculaceae</taxon>
        <taxon>Desulfarculus</taxon>
    </lineage>
</organism>
<keyword evidence="3" id="KW-1185">Reference proteome</keyword>
<gene>
    <name evidence="2" type="ordered locus">Deba_3184</name>
</gene>
<evidence type="ECO:0008006" key="4">
    <source>
        <dbReference type="Google" id="ProtNLM"/>
    </source>
</evidence>
<dbReference type="PROSITE" id="PS51257">
    <property type="entry name" value="PROKAR_LIPOPROTEIN"/>
    <property type="match status" value="1"/>
</dbReference>